<dbReference type="Pfam" id="PF00326">
    <property type="entry name" value="Peptidase_S9"/>
    <property type="match status" value="1"/>
</dbReference>
<sequence length="780" mass="84892">MYTNLNSPVTSAPHSPTPVRQTNGKNTKASVDFARFVRETFEDAYGHPAVVSATARAAPRSDVVTVEFTSVQRDFARDIKRRVSNYAVLRVQDDKVTTLTAGSPSDANGAQKTCRSSTDPSLLAVLRSAGPTERFVEVWSNGALVKSVNVSDKHGDFYGDSTFGSLAWSSDNSHLVYAAEKPEYDKAKTESLTDDDDAQALEDGSITDDIVGGVAGLADPRRYKLDSDWGETFNGKRPPVLVVLNVRNSQVKVLAAPPAVSPGQAHFLPTRSGAAQRIVFTGYKHSTRKHGIVYCQNRPTGIFTCDLSGVEVKCLYSGSVRSPRLTPSGRALVFLSTPVGGPHASTSELVYYDLETDAPSILVPLISKPLECPQELGGTRLPGGFPGLYLDQLPEHPWLHADDSSQAETLAFTSTWRSTNVILMLDIQKRLLSLHTPIDGSASYSVLCTASSGYIVAKMSTPAMPDSLMLGQAVLAEHRRKDEENGVHIKWHHIHEPAIDANISWRVVQADSTEKRRSTECILVHPTAPDLSTRFFWPQSCSESSRPLVVLPHGGPHATYTLDYNVLVTGLVKLGFGVLLVNFTGSLGFGHDAVLAQIGKMDTMSIDEIQDAVDSIHASRLGDPKATVYMGGSYSGYTGALLAGLVPGFYRAIVLRNPVISIGDNAAMSDIPDWCWAELGLPYNFESPPELTPDVYSRMWQASPSRLVDKVRDPLLLLLGASDRRVPPPQSMSYYYRLKAANAPVECKIYPSVGHPLDTVEAERDSFISILRFYAAALKK</sequence>
<dbReference type="EC" id="3.4.19.1" evidence="5"/>
<evidence type="ECO:0000256" key="5">
    <source>
        <dbReference type="ARBA" id="ARBA00012917"/>
    </source>
</evidence>
<evidence type="ECO:0000256" key="8">
    <source>
        <dbReference type="ARBA" id="ARBA00032829"/>
    </source>
</evidence>
<dbReference type="GO" id="GO:0004252">
    <property type="term" value="F:serine-type endopeptidase activity"/>
    <property type="evidence" value="ECO:0007669"/>
    <property type="project" value="TreeGrafter"/>
</dbReference>
<dbReference type="InterPro" id="IPR001375">
    <property type="entry name" value="Peptidase_S9_cat"/>
</dbReference>
<dbReference type="SUPFAM" id="SSF82171">
    <property type="entry name" value="DPP6 N-terminal domain-like"/>
    <property type="match status" value="1"/>
</dbReference>
<dbReference type="GO" id="GO:0005737">
    <property type="term" value="C:cytoplasm"/>
    <property type="evidence" value="ECO:0007669"/>
    <property type="project" value="UniProtKB-SubCell"/>
</dbReference>
<comment type="subcellular location">
    <subcellularLocation>
        <location evidence="2">Cytoplasm</location>
    </subcellularLocation>
</comment>
<organism evidence="12 13">
    <name type="scientific">Coemansia pectinata</name>
    <dbReference type="NCBI Taxonomy" id="1052879"/>
    <lineage>
        <taxon>Eukaryota</taxon>
        <taxon>Fungi</taxon>
        <taxon>Fungi incertae sedis</taxon>
        <taxon>Zoopagomycota</taxon>
        <taxon>Kickxellomycotina</taxon>
        <taxon>Kickxellomycetes</taxon>
        <taxon>Kickxellales</taxon>
        <taxon>Kickxellaceae</taxon>
        <taxon>Coemansia</taxon>
    </lineage>
</organism>
<comment type="similarity">
    <text evidence="3">Belongs to the peptidase S9C family.</text>
</comment>
<evidence type="ECO:0000259" key="10">
    <source>
        <dbReference type="Pfam" id="PF00326"/>
    </source>
</evidence>
<dbReference type="InterPro" id="IPR029058">
    <property type="entry name" value="AB_hydrolase_fold"/>
</dbReference>
<feature type="region of interest" description="Disordered" evidence="9">
    <location>
        <begin position="1"/>
        <end position="26"/>
    </location>
</feature>
<gene>
    <name evidence="12" type="ORF">GGI19_001761</name>
</gene>
<evidence type="ECO:0000256" key="9">
    <source>
        <dbReference type="SAM" id="MobiDB-lite"/>
    </source>
</evidence>
<dbReference type="Pfam" id="PF19283">
    <property type="entry name" value="APEH_N"/>
    <property type="match status" value="1"/>
</dbReference>
<dbReference type="SUPFAM" id="SSF53474">
    <property type="entry name" value="alpha/beta-Hydrolases"/>
    <property type="match status" value="1"/>
</dbReference>
<keyword evidence="7" id="KW-0378">Hydrolase</keyword>
<feature type="domain" description="Peptidase S9 prolyl oligopeptidase catalytic" evidence="10">
    <location>
        <begin position="571"/>
        <end position="779"/>
    </location>
</feature>
<dbReference type="GO" id="GO:0008242">
    <property type="term" value="F:omega peptidase activity"/>
    <property type="evidence" value="ECO:0007669"/>
    <property type="project" value="UniProtKB-EC"/>
</dbReference>
<dbReference type="AlphaFoldDB" id="A0A9W8H443"/>
<dbReference type="EMBL" id="JANBUH010000069">
    <property type="protein sequence ID" value="KAJ2755301.1"/>
    <property type="molecule type" value="Genomic_DNA"/>
</dbReference>
<feature type="domain" description="Acylamino-acid-releasing enzyme N-terminal" evidence="11">
    <location>
        <begin position="61"/>
        <end position="499"/>
    </location>
</feature>
<evidence type="ECO:0000256" key="2">
    <source>
        <dbReference type="ARBA" id="ARBA00004496"/>
    </source>
</evidence>
<evidence type="ECO:0000256" key="6">
    <source>
        <dbReference type="ARBA" id="ARBA00022490"/>
    </source>
</evidence>
<dbReference type="InterPro" id="IPR045550">
    <property type="entry name" value="AARE_N"/>
</dbReference>
<evidence type="ECO:0000259" key="11">
    <source>
        <dbReference type="Pfam" id="PF19283"/>
    </source>
</evidence>
<evidence type="ECO:0000313" key="12">
    <source>
        <dbReference type="EMBL" id="KAJ2755301.1"/>
    </source>
</evidence>
<evidence type="ECO:0000256" key="1">
    <source>
        <dbReference type="ARBA" id="ARBA00000721"/>
    </source>
</evidence>
<evidence type="ECO:0000313" key="13">
    <source>
        <dbReference type="Proteomes" id="UP001140011"/>
    </source>
</evidence>
<dbReference type="Proteomes" id="UP001140011">
    <property type="component" value="Unassembled WGS sequence"/>
</dbReference>
<keyword evidence="13" id="KW-1185">Reference proteome</keyword>
<evidence type="ECO:0000256" key="7">
    <source>
        <dbReference type="ARBA" id="ARBA00022801"/>
    </source>
</evidence>
<dbReference type="PANTHER" id="PTHR42776:SF4">
    <property type="entry name" value="ACYLAMINO-ACID-RELEASING ENZYME"/>
    <property type="match status" value="1"/>
</dbReference>
<reference evidence="12" key="1">
    <citation type="submission" date="2022-07" db="EMBL/GenBank/DDBJ databases">
        <title>Phylogenomic reconstructions and comparative analyses of Kickxellomycotina fungi.</title>
        <authorList>
            <person name="Reynolds N.K."/>
            <person name="Stajich J.E."/>
            <person name="Barry K."/>
            <person name="Grigoriev I.V."/>
            <person name="Crous P."/>
            <person name="Smith M.E."/>
        </authorList>
    </citation>
    <scope>NUCLEOTIDE SEQUENCE</scope>
    <source>
        <strain evidence="12">BCRC 34297</strain>
    </source>
</reference>
<keyword evidence="6" id="KW-0963">Cytoplasm</keyword>
<name>A0A9W8H443_9FUNG</name>
<evidence type="ECO:0000256" key="4">
    <source>
        <dbReference type="ARBA" id="ARBA00011881"/>
    </source>
</evidence>
<dbReference type="Gene3D" id="3.40.50.1820">
    <property type="entry name" value="alpha/beta hydrolase"/>
    <property type="match status" value="1"/>
</dbReference>
<proteinExistence type="inferred from homology"/>
<comment type="catalytic activity">
    <reaction evidence="1">
        <text>Cleavage of an N-acetyl or N-formyl amino acid from the N-terminus of a polypeptide.</text>
        <dbReference type="EC" id="3.4.19.1"/>
    </reaction>
</comment>
<comment type="subunit">
    <text evidence="4">Homotetramer.</text>
</comment>
<dbReference type="GO" id="GO:0006508">
    <property type="term" value="P:proteolysis"/>
    <property type="evidence" value="ECO:0007669"/>
    <property type="project" value="InterPro"/>
</dbReference>
<dbReference type="PANTHER" id="PTHR42776">
    <property type="entry name" value="SERINE PEPTIDASE S9 FAMILY MEMBER"/>
    <property type="match status" value="1"/>
</dbReference>
<comment type="caution">
    <text evidence="12">The sequence shown here is derived from an EMBL/GenBank/DDBJ whole genome shotgun (WGS) entry which is preliminary data.</text>
</comment>
<protein>
    <recommendedName>
        <fullName evidence="5">acylaminoacyl-peptidase</fullName>
        <ecNumber evidence="5">3.4.19.1</ecNumber>
    </recommendedName>
    <alternativeName>
        <fullName evidence="8">Dipeptidyl-peptidase V</fullName>
    </alternativeName>
</protein>
<accession>A0A9W8H443</accession>
<evidence type="ECO:0000256" key="3">
    <source>
        <dbReference type="ARBA" id="ARBA00010040"/>
    </source>
</evidence>
<dbReference type="OrthoDB" id="43744at2759"/>